<dbReference type="OrthoDB" id="1923658at2759"/>
<evidence type="ECO:0000256" key="5">
    <source>
        <dbReference type="ARBA" id="ARBA00024045"/>
    </source>
</evidence>
<dbReference type="SUPFAM" id="SSF55008">
    <property type="entry name" value="HMA, heavy metal-associated domain"/>
    <property type="match status" value="1"/>
</dbReference>
<evidence type="ECO:0000313" key="9">
    <source>
        <dbReference type="Proteomes" id="UP000316621"/>
    </source>
</evidence>
<evidence type="ECO:0000256" key="6">
    <source>
        <dbReference type="SAM" id="MobiDB-lite"/>
    </source>
</evidence>
<comment type="similarity">
    <text evidence="5">Belongs to the HIPP family.</text>
</comment>
<sequence>MQQKIILSLDLHDDRRKQKAMKSVSGISGVDSVSIDMKDKKLTVVGDVDAVSIVKKLRRHCHTTIVSVGPAKEPEKKKEEPKKEEPKKEEPKKIEFAYSYGAYNPPIPTYYYDPYMTTYYV</sequence>
<proteinExistence type="inferred from homology"/>
<dbReference type="Gramene" id="RZC57160">
    <property type="protein sequence ID" value="RZC57160"/>
    <property type="gene ID" value="C5167_004455"/>
</dbReference>
<feature type="domain" description="HMA" evidence="7">
    <location>
        <begin position="2"/>
        <end position="69"/>
    </location>
</feature>
<evidence type="ECO:0000256" key="3">
    <source>
        <dbReference type="ARBA" id="ARBA00023288"/>
    </source>
</evidence>
<dbReference type="Gene3D" id="3.30.70.100">
    <property type="match status" value="1"/>
</dbReference>
<name>A0A4Y7JAX0_PAPSO</name>
<feature type="region of interest" description="Disordered" evidence="6">
    <location>
        <begin position="66"/>
        <end position="91"/>
    </location>
</feature>
<dbReference type="GO" id="GO:0046872">
    <property type="term" value="F:metal ion binding"/>
    <property type="evidence" value="ECO:0007669"/>
    <property type="project" value="UniProtKB-KW"/>
</dbReference>
<dbReference type="OMA" id="NDYVHAH"/>
<keyword evidence="4" id="KW-0636">Prenylation</keyword>
<keyword evidence="3" id="KW-0449">Lipoprotein</keyword>
<dbReference type="Proteomes" id="UP000316621">
    <property type="component" value="Chromosome 4"/>
</dbReference>
<organism evidence="8 9">
    <name type="scientific">Papaver somniferum</name>
    <name type="common">Opium poppy</name>
    <dbReference type="NCBI Taxonomy" id="3469"/>
    <lineage>
        <taxon>Eukaryota</taxon>
        <taxon>Viridiplantae</taxon>
        <taxon>Streptophyta</taxon>
        <taxon>Embryophyta</taxon>
        <taxon>Tracheophyta</taxon>
        <taxon>Spermatophyta</taxon>
        <taxon>Magnoliopsida</taxon>
        <taxon>Ranunculales</taxon>
        <taxon>Papaveraceae</taxon>
        <taxon>Papaveroideae</taxon>
        <taxon>Papaver</taxon>
    </lineage>
</organism>
<keyword evidence="1" id="KW-0488">Methylation</keyword>
<dbReference type="EMBL" id="CM010718">
    <property type="protein sequence ID" value="RZC57160.1"/>
    <property type="molecule type" value="Genomic_DNA"/>
</dbReference>
<evidence type="ECO:0000256" key="4">
    <source>
        <dbReference type="ARBA" id="ARBA00023289"/>
    </source>
</evidence>
<dbReference type="AlphaFoldDB" id="A0A4Y7JAX0"/>
<gene>
    <name evidence="8" type="ORF">C5167_004455</name>
</gene>
<feature type="compositionally biased region" description="Basic and acidic residues" evidence="6">
    <location>
        <begin position="72"/>
        <end position="91"/>
    </location>
</feature>
<dbReference type="InterPro" id="IPR051863">
    <property type="entry name" value="HIPP"/>
</dbReference>
<dbReference type="PANTHER" id="PTHR45811:SF80">
    <property type="entry name" value="COPPER TRANSPORT PROTEIN FAMILY-RELATED"/>
    <property type="match status" value="1"/>
</dbReference>
<dbReference type="PROSITE" id="PS50846">
    <property type="entry name" value="HMA_2"/>
    <property type="match status" value="1"/>
</dbReference>
<evidence type="ECO:0000256" key="2">
    <source>
        <dbReference type="ARBA" id="ARBA00022723"/>
    </source>
</evidence>
<dbReference type="InterPro" id="IPR006121">
    <property type="entry name" value="HMA_dom"/>
</dbReference>
<keyword evidence="9" id="KW-1185">Reference proteome</keyword>
<accession>A0A4Y7JAX0</accession>
<dbReference type="PANTHER" id="PTHR45811">
    <property type="entry name" value="COPPER TRANSPORT PROTEIN FAMILY-RELATED"/>
    <property type="match status" value="1"/>
</dbReference>
<evidence type="ECO:0000313" key="8">
    <source>
        <dbReference type="EMBL" id="RZC57160.1"/>
    </source>
</evidence>
<protein>
    <recommendedName>
        <fullName evidence="7">HMA domain-containing protein</fullName>
    </recommendedName>
</protein>
<dbReference type="Pfam" id="PF00403">
    <property type="entry name" value="HMA"/>
    <property type="match status" value="1"/>
</dbReference>
<reference evidence="8 9" key="1">
    <citation type="journal article" date="2018" name="Science">
        <title>The opium poppy genome and morphinan production.</title>
        <authorList>
            <person name="Guo L."/>
            <person name="Winzer T."/>
            <person name="Yang X."/>
            <person name="Li Y."/>
            <person name="Ning Z."/>
            <person name="He Z."/>
            <person name="Teodor R."/>
            <person name="Lu Y."/>
            <person name="Bowser T.A."/>
            <person name="Graham I.A."/>
            <person name="Ye K."/>
        </authorList>
    </citation>
    <scope>NUCLEOTIDE SEQUENCE [LARGE SCALE GENOMIC DNA]</scope>
    <source>
        <strain evidence="9">cv. HN1</strain>
        <tissue evidence="8">Leaves</tissue>
    </source>
</reference>
<evidence type="ECO:0000259" key="7">
    <source>
        <dbReference type="PROSITE" id="PS50846"/>
    </source>
</evidence>
<evidence type="ECO:0000256" key="1">
    <source>
        <dbReference type="ARBA" id="ARBA00022481"/>
    </source>
</evidence>
<keyword evidence="2" id="KW-0479">Metal-binding</keyword>
<dbReference type="InterPro" id="IPR036163">
    <property type="entry name" value="HMA_dom_sf"/>
</dbReference>